<dbReference type="InterPro" id="IPR046531">
    <property type="entry name" value="DUF6596"/>
</dbReference>
<comment type="caution">
    <text evidence="8">The sequence shown here is derived from an EMBL/GenBank/DDBJ whole genome shotgun (WGS) entry which is preliminary data.</text>
</comment>
<dbReference type="PANTHER" id="PTHR47756">
    <property type="entry name" value="BLL6612 PROTEIN-RELATED"/>
    <property type="match status" value="1"/>
</dbReference>
<dbReference type="PANTHER" id="PTHR47756:SF2">
    <property type="entry name" value="BLL6612 PROTEIN"/>
    <property type="match status" value="1"/>
</dbReference>
<dbReference type="InterPro" id="IPR014284">
    <property type="entry name" value="RNA_pol_sigma-70_dom"/>
</dbReference>
<dbReference type="InterPro" id="IPR013324">
    <property type="entry name" value="RNA_pol_sigma_r3/r4-like"/>
</dbReference>
<dbReference type="InterPro" id="IPR013325">
    <property type="entry name" value="RNA_pol_sigma_r2"/>
</dbReference>
<dbReference type="InterPro" id="IPR007627">
    <property type="entry name" value="RNA_pol_sigma70_r2"/>
</dbReference>
<protein>
    <submittedName>
        <fullName evidence="8">RNA polymerase sigma factor</fullName>
    </submittedName>
</protein>
<evidence type="ECO:0000313" key="8">
    <source>
        <dbReference type="EMBL" id="MFA1558674.1"/>
    </source>
</evidence>
<dbReference type="RefSeq" id="WP_371945695.1">
    <property type="nucleotide sequence ID" value="NZ_JAXCEH010000034.1"/>
</dbReference>
<evidence type="ECO:0000256" key="2">
    <source>
        <dbReference type="ARBA" id="ARBA00023015"/>
    </source>
</evidence>
<sequence length="390" mass="42732">MIGDVFREEHGRAVAVLVRVFGDVDVAEEAVQDAFVEAVRRWPSDGTPPSPAGWIITTARNKAIDRLRREAARDGKQAQAAMLDEGGPAWTGAVQDDRLRLIFTCCHPALGLQARVALTLRMLGGLTTAEIARAFLVPESTMAQRLVRAKAKIRDARIPYRVPEEAELPGRLSGVLAVVYLVFTQGYGGREDLGAEAIRLGRVLNELLPDEPEVMGLLALMLLVESRKAARIRGGELVLLGEQDRGLWDRGLVAEGQALVRRCLEIDRPGPYQIQAAVNAVHSDAATAEETQWTQILRLYDQLMAVAPTPVAALNRAVAVAEVQGPEAALAQVEGLDLGRYYLFHAIRADLLRRLGRDGEAAQAYDAAIERTENDAERAFLRSRRLDVRS</sequence>
<dbReference type="SUPFAM" id="SSF88946">
    <property type="entry name" value="Sigma2 domain of RNA polymerase sigma factors"/>
    <property type="match status" value="1"/>
</dbReference>
<evidence type="ECO:0000259" key="6">
    <source>
        <dbReference type="Pfam" id="PF08281"/>
    </source>
</evidence>
<keyword evidence="3" id="KW-0731">Sigma factor</keyword>
<feature type="domain" description="RNA polymerase sigma-70 region 2" evidence="5">
    <location>
        <begin position="6"/>
        <end position="71"/>
    </location>
</feature>
<accession>A0ABV4R6X1</accession>
<name>A0ABV4R6X1_9ACTN</name>
<evidence type="ECO:0000313" key="9">
    <source>
        <dbReference type="Proteomes" id="UP001569904"/>
    </source>
</evidence>
<dbReference type="Gene3D" id="1.10.1740.10">
    <property type="match status" value="1"/>
</dbReference>
<keyword evidence="4" id="KW-0804">Transcription</keyword>
<dbReference type="NCBIfam" id="TIGR02937">
    <property type="entry name" value="sigma70-ECF"/>
    <property type="match status" value="1"/>
</dbReference>
<keyword evidence="2" id="KW-0805">Transcription regulation</keyword>
<evidence type="ECO:0000256" key="1">
    <source>
        <dbReference type="ARBA" id="ARBA00010641"/>
    </source>
</evidence>
<dbReference type="Pfam" id="PF04542">
    <property type="entry name" value="Sigma70_r2"/>
    <property type="match status" value="1"/>
</dbReference>
<dbReference type="InterPro" id="IPR036388">
    <property type="entry name" value="WH-like_DNA-bd_sf"/>
</dbReference>
<dbReference type="Pfam" id="PF08281">
    <property type="entry name" value="Sigma70_r4_2"/>
    <property type="match status" value="1"/>
</dbReference>
<dbReference type="EMBL" id="JAXCEH010000034">
    <property type="protein sequence ID" value="MFA1558674.1"/>
    <property type="molecule type" value="Genomic_DNA"/>
</dbReference>
<gene>
    <name evidence="8" type="ORF">SM436_33705</name>
</gene>
<evidence type="ECO:0000259" key="5">
    <source>
        <dbReference type="Pfam" id="PF04542"/>
    </source>
</evidence>
<dbReference type="SUPFAM" id="SSF88659">
    <property type="entry name" value="Sigma3 and sigma4 domains of RNA polymerase sigma factors"/>
    <property type="match status" value="1"/>
</dbReference>
<organism evidence="8 9">
    <name type="scientific">Actinomadura chokoriensis</name>
    <dbReference type="NCBI Taxonomy" id="454156"/>
    <lineage>
        <taxon>Bacteria</taxon>
        <taxon>Bacillati</taxon>
        <taxon>Actinomycetota</taxon>
        <taxon>Actinomycetes</taxon>
        <taxon>Streptosporangiales</taxon>
        <taxon>Thermomonosporaceae</taxon>
        <taxon>Actinomadura</taxon>
    </lineage>
</organism>
<feature type="domain" description="RNA polymerase sigma factor 70 region 4 type 2" evidence="6">
    <location>
        <begin position="102"/>
        <end position="153"/>
    </location>
</feature>
<feature type="domain" description="DUF6596" evidence="7">
    <location>
        <begin position="171"/>
        <end position="263"/>
    </location>
</feature>
<reference evidence="8 9" key="1">
    <citation type="submission" date="2023-11" db="EMBL/GenBank/DDBJ databases">
        <title>Actinomadura monticuli sp. nov., isolated from volcanic ash.</title>
        <authorList>
            <person name="Lee S.D."/>
            <person name="Yang H."/>
            <person name="Kim I.S."/>
        </authorList>
    </citation>
    <scope>NUCLEOTIDE SEQUENCE [LARGE SCALE GENOMIC DNA]</scope>
    <source>
        <strain evidence="8 9">DSM 45346</strain>
    </source>
</reference>
<dbReference type="InterPro" id="IPR013249">
    <property type="entry name" value="RNA_pol_sigma70_r4_t2"/>
</dbReference>
<comment type="similarity">
    <text evidence="1">Belongs to the sigma-70 factor family. ECF subfamily.</text>
</comment>
<evidence type="ECO:0000256" key="3">
    <source>
        <dbReference type="ARBA" id="ARBA00023082"/>
    </source>
</evidence>
<keyword evidence="9" id="KW-1185">Reference proteome</keyword>
<dbReference type="InterPro" id="IPR011990">
    <property type="entry name" value="TPR-like_helical_dom_sf"/>
</dbReference>
<dbReference type="Gene3D" id="1.10.10.10">
    <property type="entry name" value="Winged helix-like DNA-binding domain superfamily/Winged helix DNA-binding domain"/>
    <property type="match status" value="1"/>
</dbReference>
<evidence type="ECO:0000256" key="4">
    <source>
        <dbReference type="ARBA" id="ARBA00023163"/>
    </source>
</evidence>
<dbReference type="Gene3D" id="1.25.40.10">
    <property type="entry name" value="Tetratricopeptide repeat domain"/>
    <property type="match status" value="1"/>
</dbReference>
<proteinExistence type="inferred from homology"/>
<evidence type="ECO:0000259" key="7">
    <source>
        <dbReference type="Pfam" id="PF20239"/>
    </source>
</evidence>
<dbReference type="Pfam" id="PF20239">
    <property type="entry name" value="DUF6596"/>
    <property type="match status" value="1"/>
</dbReference>
<dbReference type="Proteomes" id="UP001569904">
    <property type="component" value="Unassembled WGS sequence"/>
</dbReference>